<evidence type="ECO:0000313" key="8">
    <source>
        <dbReference type="EMBL" id="MCS0495969.1"/>
    </source>
</evidence>
<dbReference type="Proteomes" id="UP001151088">
    <property type="component" value="Unassembled WGS sequence"/>
</dbReference>
<dbReference type="PROSITE" id="PS00211">
    <property type="entry name" value="ABC_TRANSPORTER_1"/>
    <property type="match status" value="1"/>
</dbReference>
<keyword evidence="2" id="KW-0813">Transport</keyword>
<reference evidence="8" key="1">
    <citation type="submission" date="2022-08" db="EMBL/GenBank/DDBJ databases">
        <authorList>
            <person name="Li F."/>
        </authorList>
    </citation>
    <scope>NUCLEOTIDE SEQUENCE</scope>
    <source>
        <strain evidence="8">MQZ15Z-1</strain>
    </source>
</reference>
<evidence type="ECO:0000259" key="7">
    <source>
        <dbReference type="PROSITE" id="PS50893"/>
    </source>
</evidence>
<keyword evidence="4 8" id="KW-0067">ATP-binding</keyword>
<dbReference type="InterPro" id="IPR027417">
    <property type="entry name" value="P-loop_NTPase"/>
</dbReference>
<evidence type="ECO:0000256" key="6">
    <source>
        <dbReference type="ARBA" id="ARBA00037066"/>
    </source>
</evidence>
<dbReference type="CDD" id="cd03214">
    <property type="entry name" value="ABC_Iron-Siderophores_B12_Hemin"/>
    <property type="match status" value="1"/>
</dbReference>
<gene>
    <name evidence="8" type="ORF">NVS89_12750</name>
</gene>
<sequence length="259" mass="27251">MYAALDIEMTASGRTLLAGASAAIAPGRITVLIGPNGAGKSTLLKVTAGELRPQRGHVRLEGSDIATLPPARLALRRAVVPQHAQVAFPFTVAEVVAIGTPSGRFDPAPVARALAEVELSGFEHRAYEKLSGGERQRVQLARALVQLDPGRPDSHHGAGYLLLDEPTASLDLAQQILVVRLMRKLAATRGIGILAVLHDLNLAAMAADQIVALKEGRDVASGTPREIITDDVLAALYGVAARVGWAPGTPFLLPQSLDR</sequence>
<comment type="caution">
    <text evidence="8">The sequence shown here is derived from an EMBL/GenBank/DDBJ whole genome shotgun (WGS) entry which is preliminary data.</text>
</comment>
<dbReference type="SUPFAM" id="SSF52540">
    <property type="entry name" value="P-loop containing nucleoside triphosphate hydrolases"/>
    <property type="match status" value="1"/>
</dbReference>
<dbReference type="PANTHER" id="PTHR42794">
    <property type="entry name" value="HEMIN IMPORT ATP-BINDING PROTEIN HMUV"/>
    <property type="match status" value="1"/>
</dbReference>
<dbReference type="Gene3D" id="3.40.50.300">
    <property type="entry name" value="P-loop containing nucleotide triphosphate hydrolases"/>
    <property type="match status" value="1"/>
</dbReference>
<proteinExistence type="inferred from homology"/>
<keyword evidence="9" id="KW-1185">Reference proteome</keyword>
<dbReference type="InterPro" id="IPR003439">
    <property type="entry name" value="ABC_transporter-like_ATP-bd"/>
</dbReference>
<feature type="domain" description="ABC transporter" evidence="7">
    <location>
        <begin position="2"/>
        <end position="240"/>
    </location>
</feature>
<dbReference type="GO" id="GO:0005524">
    <property type="term" value="F:ATP binding"/>
    <property type="evidence" value="ECO:0007669"/>
    <property type="project" value="UniProtKB-KW"/>
</dbReference>
<organism evidence="8 9">
    <name type="scientific">Ancylobacter mangrovi</name>
    <dbReference type="NCBI Taxonomy" id="2972472"/>
    <lineage>
        <taxon>Bacteria</taxon>
        <taxon>Pseudomonadati</taxon>
        <taxon>Pseudomonadota</taxon>
        <taxon>Alphaproteobacteria</taxon>
        <taxon>Hyphomicrobiales</taxon>
        <taxon>Xanthobacteraceae</taxon>
        <taxon>Ancylobacter</taxon>
    </lineage>
</organism>
<evidence type="ECO:0000256" key="2">
    <source>
        <dbReference type="ARBA" id="ARBA00022448"/>
    </source>
</evidence>
<dbReference type="InterPro" id="IPR017871">
    <property type="entry name" value="ABC_transporter-like_CS"/>
</dbReference>
<evidence type="ECO:0000256" key="1">
    <source>
        <dbReference type="ARBA" id="ARBA00005417"/>
    </source>
</evidence>
<dbReference type="SMART" id="SM00382">
    <property type="entry name" value="AAA"/>
    <property type="match status" value="1"/>
</dbReference>
<evidence type="ECO:0000313" key="9">
    <source>
        <dbReference type="Proteomes" id="UP001151088"/>
    </source>
</evidence>
<evidence type="ECO:0000256" key="5">
    <source>
        <dbReference type="ARBA" id="ARBA00022967"/>
    </source>
</evidence>
<dbReference type="NCBIfam" id="NF010068">
    <property type="entry name" value="PRK13548.1"/>
    <property type="match status" value="1"/>
</dbReference>
<keyword evidence="3" id="KW-0547">Nucleotide-binding</keyword>
<dbReference type="PANTHER" id="PTHR42794:SF1">
    <property type="entry name" value="HEMIN IMPORT ATP-BINDING PROTEIN HMUV"/>
    <property type="match status" value="1"/>
</dbReference>
<comment type="similarity">
    <text evidence="1">Belongs to the ABC transporter superfamily.</text>
</comment>
<dbReference type="InterPro" id="IPR003593">
    <property type="entry name" value="AAA+_ATPase"/>
</dbReference>
<dbReference type="Pfam" id="PF00005">
    <property type="entry name" value="ABC_tran"/>
    <property type="match status" value="1"/>
</dbReference>
<dbReference type="EMBL" id="JANTHZ010000005">
    <property type="protein sequence ID" value="MCS0495969.1"/>
    <property type="molecule type" value="Genomic_DNA"/>
</dbReference>
<comment type="function">
    <text evidence="6">Part of the ABC transporter complex HmuTUV involved in hemin import. Responsible for energy coupling to the transport system.</text>
</comment>
<dbReference type="GO" id="GO:0016887">
    <property type="term" value="F:ATP hydrolysis activity"/>
    <property type="evidence" value="ECO:0007669"/>
    <property type="project" value="InterPro"/>
</dbReference>
<evidence type="ECO:0000256" key="3">
    <source>
        <dbReference type="ARBA" id="ARBA00022741"/>
    </source>
</evidence>
<dbReference type="RefSeq" id="WP_258733136.1">
    <property type="nucleotide sequence ID" value="NZ_JANTHZ010000005.1"/>
</dbReference>
<protein>
    <submittedName>
        <fullName evidence="8">Heme ABC transporter ATP-binding protein</fullName>
    </submittedName>
</protein>
<evidence type="ECO:0000256" key="4">
    <source>
        <dbReference type="ARBA" id="ARBA00022840"/>
    </source>
</evidence>
<dbReference type="AlphaFoldDB" id="A0A9X2T617"/>
<name>A0A9X2T617_9HYPH</name>
<keyword evidence="5" id="KW-1278">Translocase</keyword>
<accession>A0A9X2T617</accession>
<dbReference type="PROSITE" id="PS50893">
    <property type="entry name" value="ABC_TRANSPORTER_2"/>
    <property type="match status" value="1"/>
</dbReference>